<dbReference type="GO" id="GO:0005829">
    <property type="term" value="C:cytosol"/>
    <property type="evidence" value="ECO:0007669"/>
    <property type="project" value="TreeGrafter"/>
</dbReference>
<accession>G2EES1</accession>
<dbReference type="eggNOG" id="COG0546">
    <property type="taxonomic scope" value="Bacteria"/>
</dbReference>
<comment type="catalytic activity">
    <reaction evidence="1">
        <text>2-phosphoglycolate + H2O = glycolate + phosphate</text>
        <dbReference type="Rhea" id="RHEA:14369"/>
        <dbReference type="ChEBI" id="CHEBI:15377"/>
        <dbReference type="ChEBI" id="CHEBI:29805"/>
        <dbReference type="ChEBI" id="CHEBI:43474"/>
        <dbReference type="ChEBI" id="CHEBI:58033"/>
        <dbReference type="EC" id="3.1.3.18"/>
    </reaction>
</comment>
<keyword evidence="6" id="KW-1185">Reference proteome</keyword>
<dbReference type="Proteomes" id="UP000003730">
    <property type="component" value="Unassembled WGS sequence"/>
</dbReference>
<dbReference type="InterPro" id="IPR041492">
    <property type="entry name" value="HAD_2"/>
</dbReference>
<comment type="similarity">
    <text evidence="3">Belongs to the HAD-like hydrolase superfamily. CbbY/CbbZ/Gph/YieH family.</text>
</comment>
<gene>
    <name evidence="5" type="ORF">BZARG_1635</name>
</gene>
<reference evidence="5 6" key="1">
    <citation type="journal article" date="2008" name="Int. J. Syst. Evol. Microbiol.">
        <title>Bizionia argentinensis sp. nov., isolated from surface marine water in Antarctica.</title>
        <authorList>
            <person name="Bercovich A."/>
            <person name="Vazquez S.C."/>
            <person name="Yankilevich P."/>
            <person name="Coria S.H."/>
            <person name="Foti M."/>
            <person name="Hernandez E."/>
            <person name="Vidal A."/>
            <person name="Ruberto L."/>
            <person name="Melo C."/>
            <person name="Marenssi S."/>
            <person name="Criscuolo M."/>
            <person name="Memoli M."/>
            <person name="Arguelles M."/>
            <person name="Mac Cormack W.P."/>
        </authorList>
    </citation>
    <scope>NUCLEOTIDE SEQUENCE [LARGE SCALE GENOMIC DNA]</scope>
    <source>
        <strain evidence="5 6">JUB59</strain>
    </source>
</reference>
<sequence length="212" mass="25056">MIIKEMKNILWDFDGVILDSMEVRDFGFKEIFKNFNEEQISLLIKYHRDNGGLSRYVKIRYFFETILNKDTTEKEINEYALKFSEIMRKELTNSQNLIMDSLNFIKQNHSNYNFHIVSGSDQEELRFLCHELNLSSYFISIHGSPIPKITLVKKLIKEHGYLSKETCLMGDSINDYEAAHSNGISFYAYNNKKLKEKGFNYIEEFKVFSFNT</sequence>
<comment type="pathway">
    <text evidence="2">Organic acid metabolism; glycolate biosynthesis; glycolate from 2-phosphoglycolate: step 1/1.</text>
</comment>
<dbReference type="GO" id="GO:0008967">
    <property type="term" value="F:phosphoglycolate phosphatase activity"/>
    <property type="evidence" value="ECO:0007669"/>
    <property type="project" value="UniProtKB-EC"/>
</dbReference>
<dbReference type="PATRIC" id="fig|1046627.3.peg.2011"/>
<evidence type="ECO:0000256" key="3">
    <source>
        <dbReference type="ARBA" id="ARBA00006171"/>
    </source>
</evidence>
<evidence type="ECO:0000313" key="6">
    <source>
        <dbReference type="Proteomes" id="UP000003730"/>
    </source>
</evidence>
<dbReference type="Gene3D" id="3.40.50.1000">
    <property type="entry name" value="HAD superfamily/HAD-like"/>
    <property type="match status" value="1"/>
</dbReference>
<dbReference type="CDD" id="cd01427">
    <property type="entry name" value="HAD_like"/>
    <property type="match status" value="1"/>
</dbReference>
<dbReference type="EMBL" id="AFXZ01000036">
    <property type="protein sequence ID" value="EGV43002.1"/>
    <property type="molecule type" value="Genomic_DNA"/>
</dbReference>
<organism evidence="5 6">
    <name type="scientific">Bizionia argentinensis JUB59</name>
    <dbReference type="NCBI Taxonomy" id="1046627"/>
    <lineage>
        <taxon>Bacteria</taxon>
        <taxon>Pseudomonadati</taxon>
        <taxon>Bacteroidota</taxon>
        <taxon>Flavobacteriia</taxon>
        <taxon>Flavobacteriales</taxon>
        <taxon>Flavobacteriaceae</taxon>
        <taxon>Bizionia</taxon>
    </lineage>
</organism>
<dbReference type="STRING" id="1046627.BZARG_1635"/>
<proteinExistence type="inferred from homology"/>
<dbReference type="EC" id="3.1.3.18" evidence="4"/>
<dbReference type="AlphaFoldDB" id="G2EES1"/>
<evidence type="ECO:0000313" key="5">
    <source>
        <dbReference type="EMBL" id="EGV43002.1"/>
    </source>
</evidence>
<dbReference type="PANTHER" id="PTHR43434:SF1">
    <property type="entry name" value="PHOSPHOGLYCOLATE PHOSPHATASE"/>
    <property type="match status" value="1"/>
</dbReference>
<dbReference type="InterPro" id="IPR023198">
    <property type="entry name" value="PGP-like_dom2"/>
</dbReference>
<dbReference type="Gene3D" id="1.10.150.240">
    <property type="entry name" value="Putative phosphatase, domain 2"/>
    <property type="match status" value="1"/>
</dbReference>
<dbReference type="SFLD" id="SFLDS00003">
    <property type="entry name" value="Haloacid_Dehalogenase"/>
    <property type="match status" value="1"/>
</dbReference>
<dbReference type="GO" id="GO:0006281">
    <property type="term" value="P:DNA repair"/>
    <property type="evidence" value="ECO:0007669"/>
    <property type="project" value="TreeGrafter"/>
</dbReference>
<dbReference type="InterPro" id="IPR023214">
    <property type="entry name" value="HAD_sf"/>
</dbReference>
<dbReference type="SUPFAM" id="SSF56784">
    <property type="entry name" value="HAD-like"/>
    <property type="match status" value="1"/>
</dbReference>
<evidence type="ECO:0000256" key="2">
    <source>
        <dbReference type="ARBA" id="ARBA00004818"/>
    </source>
</evidence>
<dbReference type="PANTHER" id="PTHR43434">
    <property type="entry name" value="PHOSPHOGLYCOLATE PHOSPHATASE"/>
    <property type="match status" value="1"/>
</dbReference>
<evidence type="ECO:0000256" key="1">
    <source>
        <dbReference type="ARBA" id="ARBA00000830"/>
    </source>
</evidence>
<dbReference type="InterPro" id="IPR036412">
    <property type="entry name" value="HAD-like_sf"/>
</dbReference>
<name>G2EES1_9FLAO</name>
<dbReference type="SFLD" id="SFLDG01129">
    <property type="entry name" value="C1.5:_HAD__Beta-PGM__Phosphata"/>
    <property type="match status" value="1"/>
</dbReference>
<keyword evidence="5" id="KW-0378">Hydrolase</keyword>
<dbReference type="OrthoDB" id="9807630at2"/>
<dbReference type="InterPro" id="IPR050155">
    <property type="entry name" value="HAD-like_hydrolase_sf"/>
</dbReference>
<comment type="caution">
    <text evidence="5">The sequence shown here is derived from an EMBL/GenBank/DDBJ whole genome shotgun (WGS) entry which is preliminary data.</text>
</comment>
<dbReference type="Pfam" id="PF13419">
    <property type="entry name" value="HAD_2"/>
    <property type="match status" value="1"/>
</dbReference>
<protein>
    <recommendedName>
        <fullName evidence="4">phosphoglycolate phosphatase</fullName>
        <ecNumber evidence="4">3.1.3.18</ecNumber>
    </recommendedName>
</protein>
<evidence type="ECO:0000256" key="4">
    <source>
        <dbReference type="ARBA" id="ARBA00013078"/>
    </source>
</evidence>